<feature type="compositionally biased region" description="Polar residues" evidence="1">
    <location>
        <begin position="99"/>
        <end position="116"/>
    </location>
</feature>
<feature type="region of interest" description="Disordered" evidence="1">
    <location>
        <begin position="67"/>
        <end position="133"/>
    </location>
</feature>
<name>A0ABX0GQU9_9ACTN</name>
<sequence>MAEPNEQAVPAHSELPLPDYDHLPAGTLQHRIRTLDLPSLEQLIAYEEAHAGRLLVLNVMRQRREELAAGAEPSGGDPLAATPEAPPAPASGSPVSGATTGPVQNPTTGGDPTNPGQPRGSGHGSTQSRPYGT</sequence>
<evidence type="ECO:0000313" key="3">
    <source>
        <dbReference type="EMBL" id="NHC13228.1"/>
    </source>
</evidence>
<feature type="region of interest" description="Disordered" evidence="1">
    <location>
        <begin position="1"/>
        <end position="22"/>
    </location>
</feature>
<organism evidence="3 4">
    <name type="scientific">Motilibacter deserti</name>
    <dbReference type="NCBI Taxonomy" id="2714956"/>
    <lineage>
        <taxon>Bacteria</taxon>
        <taxon>Bacillati</taxon>
        <taxon>Actinomycetota</taxon>
        <taxon>Actinomycetes</taxon>
        <taxon>Motilibacterales</taxon>
        <taxon>Motilibacteraceae</taxon>
        <taxon>Motilibacter</taxon>
    </lineage>
</organism>
<dbReference type="EMBL" id="JAANNP010000002">
    <property type="protein sequence ID" value="NHC13228.1"/>
    <property type="molecule type" value="Genomic_DNA"/>
</dbReference>
<dbReference type="InterPro" id="IPR058442">
    <property type="entry name" value="DUF8129"/>
</dbReference>
<evidence type="ECO:0000259" key="2">
    <source>
        <dbReference type="Pfam" id="PF26450"/>
    </source>
</evidence>
<reference evidence="3 4" key="1">
    <citation type="submission" date="2020-03" db="EMBL/GenBank/DDBJ databases">
        <title>Two novel Motilibacter sp.</title>
        <authorList>
            <person name="Liu S."/>
        </authorList>
    </citation>
    <scope>NUCLEOTIDE SEQUENCE [LARGE SCALE GENOMIC DNA]</scope>
    <source>
        <strain evidence="3 4">E257</strain>
    </source>
</reference>
<feature type="domain" description="DUF8129" evidence="2">
    <location>
        <begin position="15"/>
        <end position="68"/>
    </location>
</feature>
<keyword evidence="4" id="KW-1185">Reference proteome</keyword>
<comment type="caution">
    <text evidence="3">The sequence shown here is derived from an EMBL/GenBank/DDBJ whole genome shotgun (WGS) entry which is preliminary data.</text>
</comment>
<evidence type="ECO:0000256" key="1">
    <source>
        <dbReference type="SAM" id="MobiDB-lite"/>
    </source>
</evidence>
<feature type="compositionally biased region" description="Polar residues" evidence="1">
    <location>
        <begin position="124"/>
        <end position="133"/>
    </location>
</feature>
<gene>
    <name evidence="3" type="ORF">G9H71_05460</name>
</gene>
<accession>A0ABX0GQU9</accession>
<dbReference type="Pfam" id="PF26450">
    <property type="entry name" value="DUF8129"/>
    <property type="match status" value="1"/>
</dbReference>
<protein>
    <recommendedName>
        <fullName evidence="2">DUF8129 domain-containing protein</fullName>
    </recommendedName>
</protein>
<proteinExistence type="predicted"/>
<evidence type="ECO:0000313" key="4">
    <source>
        <dbReference type="Proteomes" id="UP000800981"/>
    </source>
</evidence>
<dbReference type="Proteomes" id="UP000800981">
    <property type="component" value="Unassembled WGS sequence"/>
</dbReference>
<dbReference type="RefSeq" id="WP_166279328.1">
    <property type="nucleotide sequence ID" value="NZ_JAANNP010000002.1"/>
</dbReference>